<dbReference type="InterPro" id="IPR050797">
    <property type="entry name" value="Carb_Metab_Trans_Reg"/>
</dbReference>
<keyword evidence="5" id="KW-1185">Reference proteome</keyword>
<evidence type="ECO:0000256" key="2">
    <source>
        <dbReference type="SAM" id="MobiDB-lite"/>
    </source>
</evidence>
<gene>
    <name evidence="4" type="ORF">SUNI508_10414</name>
</gene>
<protein>
    <recommendedName>
        <fullName evidence="3">Xylanolytic transcriptional activator regulatory domain-containing protein</fullName>
    </recommendedName>
</protein>
<feature type="region of interest" description="Disordered" evidence="2">
    <location>
        <begin position="183"/>
        <end position="243"/>
    </location>
</feature>
<dbReference type="InterPro" id="IPR007219">
    <property type="entry name" value="XnlR_reg_dom"/>
</dbReference>
<sequence length="744" mass="82741">MFYRKVIVGMIAAPWVASPYTRHLSEPSACRDYPSNGSPWSLPSSDGESLDIDCGRYRVGAWLQESSAPVTFPRALGIVECADPIAKAPVPSDFSRSTQYQLQISREDRFLSSFTGLAQYAGRFASTAIIASLEGATVSLPPVPGLSCVPPQKVTMQRPGSFGLVYYVSRSWHRVHFPRLKRANRSSAGTGNFNSQNTGSGETSPPASNSWQEVQAGEPSSRPTPLSVDDAEQENPHIVGPVNTSDSQVLADYLSVISNNNGGVRMVRPLPGSRSKPVLFSTVAKRPLGMDVSSNPSREKLQIIEKLLEPYLDQLIHLYFEKIDICLPLLDVQSFKQQYRNAKDKISPALLSCLLAHTLVHWSFDPFLYDQRRPDIRFIWNLANEALYSELHLSPGISTVVAIILNIGGRPTTSLVGNGVQLGAAVSLAHSLGLNRNPLPWDIPDAEKVLRMKIWWSLLLHDKWSSLAYGTPSHIQRAQYDVPAPSVDYLQYQSVTQASIEAAPVFVALFGLTEVLDVYLQHLYHVVEAQGNYLGNLEYKLNHWIESLEPNVRRIVTRGTHLGSPGAANLRLSYLSAQLLLRRLELENDRDTEALDPDMLDNRYMQVRRTAEEIVLLVQELQVEQLGDFWLPVTAFVFPSTTTFLLRCALETENSQQGLANSSSLRLAWDLIVALRDHRDKSGWDLGDICLSQHAEVVEKLMGYSHVVDGESSTPLPDFPQLTVPDASFIDQLFPSIWDTLRDT</sequence>
<dbReference type="Proteomes" id="UP001408356">
    <property type="component" value="Unassembled WGS sequence"/>
</dbReference>
<evidence type="ECO:0000313" key="4">
    <source>
        <dbReference type="EMBL" id="KAK9415574.1"/>
    </source>
</evidence>
<feature type="compositionally biased region" description="Polar residues" evidence="2">
    <location>
        <begin position="185"/>
        <end position="213"/>
    </location>
</feature>
<reference evidence="4 5" key="1">
    <citation type="journal article" date="2024" name="J. Plant Pathol.">
        <title>Sequence and assembly of the genome of Seiridium unicorne, isolate CBS 538.82, causal agent of cypress canker disease.</title>
        <authorList>
            <person name="Scali E."/>
            <person name="Rocca G.D."/>
            <person name="Danti R."/>
            <person name="Garbelotto M."/>
            <person name="Barberini S."/>
            <person name="Baroncelli R."/>
            <person name="Emiliani G."/>
        </authorList>
    </citation>
    <scope>NUCLEOTIDE SEQUENCE [LARGE SCALE GENOMIC DNA]</scope>
    <source>
        <strain evidence="4 5">BM-138-508</strain>
    </source>
</reference>
<dbReference type="PANTHER" id="PTHR31668">
    <property type="entry name" value="GLUCOSE TRANSPORT TRANSCRIPTION REGULATOR RGT1-RELATED-RELATED"/>
    <property type="match status" value="1"/>
</dbReference>
<dbReference type="CDD" id="cd12148">
    <property type="entry name" value="fungal_TF_MHR"/>
    <property type="match status" value="1"/>
</dbReference>
<dbReference type="PANTHER" id="PTHR31668:SF10">
    <property type="entry name" value="ZN(II)2CYS6 TRANSCRIPTION FACTOR (EUROFUNG)"/>
    <property type="match status" value="1"/>
</dbReference>
<comment type="caution">
    <text evidence="4">The sequence shown here is derived from an EMBL/GenBank/DDBJ whole genome shotgun (WGS) entry which is preliminary data.</text>
</comment>
<organism evidence="4 5">
    <name type="scientific">Seiridium unicorne</name>
    <dbReference type="NCBI Taxonomy" id="138068"/>
    <lineage>
        <taxon>Eukaryota</taxon>
        <taxon>Fungi</taxon>
        <taxon>Dikarya</taxon>
        <taxon>Ascomycota</taxon>
        <taxon>Pezizomycotina</taxon>
        <taxon>Sordariomycetes</taxon>
        <taxon>Xylariomycetidae</taxon>
        <taxon>Amphisphaeriales</taxon>
        <taxon>Sporocadaceae</taxon>
        <taxon>Seiridium</taxon>
    </lineage>
</organism>
<feature type="domain" description="Xylanolytic transcriptional activator regulatory" evidence="3">
    <location>
        <begin position="418"/>
        <end position="491"/>
    </location>
</feature>
<evidence type="ECO:0000313" key="5">
    <source>
        <dbReference type="Proteomes" id="UP001408356"/>
    </source>
</evidence>
<name>A0ABR2UML0_9PEZI</name>
<dbReference type="Pfam" id="PF04082">
    <property type="entry name" value="Fungal_trans"/>
    <property type="match status" value="1"/>
</dbReference>
<proteinExistence type="predicted"/>
<evidence type="ECO:0000259" key="3">
    <source>
        <dbReference type="SMART" id="SM00906"/>
    </source>
</evidence>
<keyword evidence="1" id="KW-0539">Nucleus</keyword>
<dbReference type="SMART" id="SM00906">
    <property type="entry name" value="Fungal_trans"/>
    <property type="match status" value="1"/>
</dbReference>
<evidence type="ECO:0000256" key="1">
    <source>
        <dbReference type="ARBA" id="ARBA00023242"/>
    </source>
</evidence>
<accession>A0ABR2UML0</accession>
<dbReference type="EMBL" id="JARVKF010000415">
    <property type="protein sequence ID" value="KAK9415574.1"/>
    <property type="molecule type" value="Genomic_DNA"/>
</dbReference>